<dbReference type="InterPro" id="IPR023606">
    <property type="entry name" value="CoA-Trfase_III_dom_1_sf"/>
</dbReference>
<evidence type="ECO:0000256" key="1">
    <source>
        <dbReference type="ARBA" id="ARBA00008383"/>
    </source>
</evidence>
<evidence type="ECO:0000256" key="2">
    <source>
        <dbReference type="ARBA" id="ARBA00022679"/>
    </source>
</evidence>
<name>A0A9W7B784_9STRA</name>
<proteinExistence type="inferred from homology"/>
<evidence type="ECO:0000313" key="3">
    <source>
        <dbReference type="EMBL" id="GMH83371.1"/>
    </source>
</evidence>
<gene>
    <name evidence="3" type="ORF">TrST_g4360</name>
</gene>
<sequence>MSLAGLKILDISRVLAGPSATQTLASLGASVLKVEPPSGDLTRSWLPPVREDVGTYFGSCNRGKKSLSLDLLKRPDILHSLIKTSDVVLHNYLPKVAKKLKVDYDSCSTINPKIIHCEITGYGYSSGWSEKPGFDVITSCEYGLVSCTGSLSPGVKPGVALVDYMTGQNAVIGILSKLHERSFNKDHFDGSVQVALKDTCVNALLNVASSEVNRPGEREERYGNAHESIVPYQVFEAQTGYLVVGCGTDDQFTRFAQCLDMEVEEEWKDNRGRVEDRERVVDRIQDKLKGKGREEWLEVFRGKGFAYGAVRTVKEAMECESIQDSRLMMSHSSGRVFEGLRSAIRTDHWRDGGRDVNGETFPPFLGEHSVEILKGMGIREEQIQGMIARGEVVQWQGG</sequence>
<dbReference type="Pfam" id="PF02515">
    <property type="entry name" value="CoA_transf_3"/>
    <property type="match status" value="1"/>
</dbReference>
<dbReference type="OrthoDB" id="5863171at2759"/>
<organism evidence="3 4">
    <name type="scientific">Triparma strigata</name>
    <dbReference type="NCBI Taxonomy" id="1606541"/>
    <lineage>
        <taxon>Eukaryota</taxon>
        <taxon>Sar</taxon>
        <taxon>Stramenopiles</taxon>
        <taxon>Ochrophyta</taxon>
        <taxon>Bolidophyceae</taxon>
        <taxon>Parmales</taxon>
        <taxon>Triparmaceae</taxon>
        <taxon>Triparma</taxon>
    </lineage>
</organism>
<dbReference type="EMBL" id="BRXY01000280">
    <property type="protein sequence ID" value="GMH83371.1"/>
    <property type="molecule type" value="Genomic_DNA"/>
</dbReference>
<dbReference type="Proteomes" id="UP001165085">
    <property type="component" value="Unassembled WGS sequence"/>
</dbReference>
<evidence type="ECO:0000313" key="4">
    <source>
        <dbReference type="Proteomes" id="UP001165085"/>
    </source>
</evidence>
<protein>
    <submittedName>
        <fullName evidence="3">Uncharacterized protein</fullName>
    </submittedName>
</protein>
<comment type="similarity">
    <text evidence="1">Belongs to the CoA-transferase III family.</text>
</comment>
<keyword evidence="2" id="KW-0808">Transferase</keyword>
<dbReference type="PANTHER" id="PTHR48207:SF3">
    <property type="entry name" value="SUCCINATE--HYDROXYMETHYLGLUTARATE COA-TRANSFERASE"/>
    <property type="match status" value="1"/>
</dbReference>
<dbReference type="AlphaFoldDB" id="A0A9W7B784"/>
<dbReference type="InterPro" id="IPR003673">
    <property type="entry name" value="CoA-Trfase_fam_III"/>
</dbReference>
<dbReference type="InterPro" id="IPR050483">
    <property type="entry name" value="CoA-transferase_III_domain"/>
</dbReference>
<dbReference type="InterPro" id="IPR044855">
    <property type="entry name" value="CoA-Trfase_III_dom3_sf"/>
</dbReference>
<dbReference type="Gene3D" id="3.30.1540.10">
    <property type="entry name" value="formyl-coa transferase, domain 3"/>
    <property type="match status" value="1"/>
</dbReference>
<dbReference type="GO" id="GO:0008410">
    <property type="term" value="F:CoA-transferase activity"/>
    <property type="evidence" value="ECO:0007669"/>
    <property type="project" value="TreeGrafter"/>
</dbReference>
<dbReference type="Gene3D" id="3.40.50.10540">
    <property type="entry name" value="Crotonobetainyl-coa:carnitine coa-transferase, domain 1"/>
    <property type="match status" value="1"/>
</dbReference>
<comment type="caution">
    <text evidence="3">The sequence shown here is derived from an EMBL/GenBank/DDBJ whole genome shotgun (WGS) entry which is preliminary data.</text>
</comment>
<dbReference type="PANTHER" id="PTHR48207">
    <property type="entry name" value="SUCCINATE--HYDROXYMETHYLGLUTARATE COA-TRANSFERASE"/>
    <property type="match status" value="1"/>
</dbReference>
<reference evidence="4" key="1">
    <citation type="journal article" date="2023" name="Commun. Biol.">
        <title>Genome analysis of Parmales, the sister group of diatoms, reveals the evolutionary specialization of diatoms from phago-mixotrophs to photoautotrophs.</title>
        <authorList>
            <person name="Ban H."/>
            <person name="Sato S."/>
            <person name="Yoshikawa S."/>
            <person name="Yamada K."/>
            <person name="Nakamura Y."/>
            <person name="Ichinomiya M."/>
            <person name="Sato N."/>
            <person name="Blanc-Mathieu R."/>
            <person name="Endo H."/>
            <person name="Kuwata A."/>
            <person name="Ogata H."/>
        </authorList>
    </citation>
    <scope>NUCLEOTIDE SEQUENCE [LARGE SCALE GENOMIC DNA]</scope>
    <source>
        <strain evidence="4">NIES 3701</strain>
    </source>
</reference>
<accession>A0A9W7B784</accession>
<dbReference type="SUPFAM" id="SSF89796">
    <property type="entry name" value="CoA-transferase family III (CaiB/BaiF)"/>
    <property type="match status" value="1"/>
</dbReference>
<keyword evidence="4" id="KW-1185">Reference proteome</keyword>